<evidence type="ECO:0000313" key="3">
    <source>
        <dbReference type="EMBL" id="VDK33750.1"/>
    </source>
</evidence>
<dbReference type="InterPro" id="IPR011992">
    <property type="entry name" value="EF-hand-dom_pair"/>
</dbReference>
<keyword evidence="4" id="KW-1185">Reference proteome</keyword>
<keyword evidence="1" id="KW-0106">Calcium</keyword>
<reference evidence="3 4" key="1">
    <citation type="submission" date="2018-11" db="EMBL/GenBank/DDBJ databases">
        <authorList>
            <consortium name="Pathogen Informatics"/>
        </authorList>
    </citation>
    <scope>NUCLEOTIDE SEQUENCE [LARGE SCALE GENOMIC DNA]</scope>
</reference>
<accession>A0A3P6PNM5</accession>
<dbReference type="OrthoDB" id="293868at2759"/>
<evidence type="ECO:0000259" key="2">
    <source>
        <dbReference type="PROSITE" id="PS50222"/>
    </source>
</evidence>
<dbReference type="SMART" id="SM00054">
    <property type="entry name" value="EFh"/>
    <property type="match status" value="2"/>
</dbReference>
<protein>
    <recommendedName>
        <fullName evidence="2">EF-hand domain-containing protein</fullName>
    </recommendedName>
</protein>
<gene>
    <name evidence="3" type="ORF">DILT_LOCUS511</name>
</gene>
<dbReference type="Pfam" id="PF13499">
    <property type="entry name" value="EF-hand_7"/>
    <property type="match status" value="1"/>
</dbReference>
<dbReference type="PROSITE" id="PS50222">
    <property type="entry name" value="EF_HAND_2"/>
    <property type="match status" value="1"/>
</dbReference>
<evidence type="ECO:0000313" key="4">
    <source>
        <dbReference type="Proteomes" id="UP000281553"/>
    </source>
</evidence>
<dbReference type="PROSITE" id="PS00018">
    <property type="entry name" value="EF_HAND_1"/>
    <property type="match status" value="1"/>
</dbReference>
<dbReference type="Proteomes" id="UP000281553">
    <property type="component" value="Unassembled WGS sequence"/>
</dbReference>
<organism evidence="3 4">
    <name type="scientific">Dibothriocephalus latus</name>
    <name type="common">Fish tapeworm</name>
    <name type="synonym">Diphyllobothrium latum</name>
    <dbReference type="NCBI Taxonomy" id="60516"/>
    <lineage>
        <taxon>Eukaryota</taxon>
        <taxon>Metazoa</taxon>
        <taxon>Spiralia</taxon>
        <taxon>Lophotrochozoa</taxon>
        <taxon>Platyhelminthes</taxon>
        <taxon>Cestoda</taxon>
        <taxon>Eucestoda</taxon>
        <taxon>Diphyllobothriidea</taxon>
        <taxon>Diphyllobothriidae</taxon>
        <taxon>Dibothriocephalus</taxon>
    </lineage>
</organism>
<dbReference type="SUPFAM" id="SSF47473">
    <property type="entry name" value="EF-hand"/>
    <property type="match status" value="1"/>
</dbReference>
<proteinExistence type="predicted"/>
<sequence>MDRRSEIQALLDSLDSDKSGSVSTKEFLSALSGSGIKESDVQEFISQHDKDGDGELNVEELSQFLCSL</sequence>
<feature type="domain" description="EF-hand" evidence="2">
    <location>
        <begin position="36"/>
        <end position="68"/>
    </location>
</feature>
<dbReference type="Gene3D" id="1.10.238.10">
    <property type="entry name" value="EF-hand"/>
    <property type="match status" value="1"/>
</dbReference>
<dbReference type="EMBL" id="UYRU01002202">
    <property type="protein sequence ID" value="VDK33750.1"/>
    <property type="molecule type" value="Genomic_DNA"/>
</dbReference>
<name>A0A3P6PNM5_DIBLA</name>
<dbReference type="InterPro" id="IPR018247">
    <property type="entry name" value="EF_Hand_1_Ca_BS"/>
</dbReference>
<dbReference type="AlphaFoldDB" id="A0A3P6PNM5"/>
<dbReference type="InterPro" id="IPR002048">
    <property type="entry name" value="EF_hand_dom"/>
</dbReference>
<dbReference type="GO" id="GO:0005509">
    <property type="term" value="F:calcium ion binding"/>
    <property type="evidence" value="ECO:0007669"/>
    <property type="project" value="InterPro"/>
</dbReference>
<evidence type="ECO:0000256" key="1">
    <source>
        <dbReference type="ARBA" id="ARBA00022837"/>
    </source>
</evidence>